<gene>
    <name evidence="2" type="ORF">BCV38_02040</name>
    <name evidence="3" type="ORF">FCV91_02775</name>
</gene>
<dbReference type="Pfam" id="PF10688">
    <property type="entry name" value="Imp-YgjV"/>
    <property type="match status" value="1"/>
</dbReference>
<keyword evidence="1" id="KW-1133">Transmembrane helix</keyword>
<dbReference type="EMBL" id="MCSB01000002">
    <property type="protein sequence ID" value="PME32573.1"/>
    <property type="molecule type" value="Genomic_DNA"/>
</dbReference>
<dbReference type="EMBL" id="SYVO01000005">
    <property type="protein sequence ID" value="TKG12886.1"/>
    <property type="molecule type" value="Genomic_DNA"/>
</dbReference>
<dbReference type="Proteomes" id="UP000239763">
    <property type="component" value="Unassembled WGS sequence"/>
</dbReference>
<reference evidence="2" key="1">
    <citation type="submission" date="2016-07" db="EMBL/GenBank/DDBJ databases">
        <authorList>
            <person name="Kauffman K."/>
            <person name="Arevalo P."/>
            <person name="Polz M.F."/>
        </authorList>
    </citation>
    <scope>NUCLEOTIDE SEQUENCE</scope>
    <source>
        <strain evidence="2">10N.286.55.E1</strain>
    </source>
</reference>
<comment type="caution">
    <text evidence="3">The sequence shown here is derived from an EMBL/GenBank/DDBJ whole genome shotgun (WGS) entry which is preliminary data.</text>
</comment>
<dbReference type="RefSeq" id="WP_099166061.1">
    <property type="nucleotide sequence ID" value="NZ_JAAHTI010000002.1"/>
</dbReference>
<feature type="transmembrane region" description="Helical" evidence="1">
    <location>
        <begin position="140"/>
        <end position="158"/>
    </location>
</feature>
<dbReference type="GeneID" id="69652373"/>
<feature type="transmembrane region" description="Helical" evidence="1">
    <location>
        <begin position="34"/>
        <end position="62"/>
    </location>
</feature>
<evidence type="ECO:0000313" key="5">
    <source>
        <dbReference type="Proteomes" id="UP000305840"/>
    </source>
</evidence>
<keyword evidence="1" id="KW-0812">Transmembrane</keyword>
<reference evidence="3 5" key="3">
    <citation type="submission" date="2019-04" db="EMBL/GenBank/DDBJ databases">
        <title>A reverse ecology approach based on a biological definition of microbial populations.</title>
        <authorList>
            <person name="Arevalo P."/>
            <person name="Vaninsberghe D."/>
            <person name="Elsherbini J."/>
            <person name="Gore J."/>
            <person name="Polz M."/>
        </authorList>
    </citation>
    <scope>NUCLEOTIDE SEQUENCE [LARGE SCALE GENOMIC DNA]</scope>
    <source>
        <strain evidence="3 5">10N.222.48.A1</strain>
    </source>
</reference>
<keyword evidence="1" id="KW-0472">Membrane</keyword>
<reference evidence="2 4" key="2">
    <citation type="journal article" date="2018" name="Nature">
        <title>A major lineage of non-tailed dsDNA viruses as unrecognized killers of marine bacteria.</title>
        <authorList>
            <person name="Kauffman K.M."/>
            <person name="Hussain F.A."/>
            <person name="Yang J."/>
            <person name="Arevalo P."/>
            <person name="Brown J.M."/>
            <person name="Chang W.K."/>
            <person name="VanInsberghe D."/>
            <person name="Elsherbini J."/>
            <person name="Sharma R.S."/>
            <person name="Cutler M.B."/>
            <person name="Kelly L."/>
            <person name="Polz M.F."/>
        </authorList>
    </citation>
    <scope>NUCLEOTIDE SEQUENCE [LARGE SCALE GENOMIC DNA]</scope>
    <source>
        <strain evidence="2 4">10N.286.55.E1</strain>
    </source>
</reference>
<evidence type="ECO:0000313" key="2">
    <source>
        <dbReference type="EMBL" id="PME32573.1"/>
    </source>
</evidence>
<protein>
    <submittedName>
        <fullName evidence="3">YgjV family protein</fullName>
    </submittedName>
</protein>
<accession>A0A2J6UI60</accession>
<dbReference type="InterPro" id="IPR026267">
    <property type="entry name" value="YgjV"/>
</dbReference>
<feature type="transmembrane region" description="Helical" evidence="1">
    <location>
        <begin position="74"/>
        <end position="94"/>
    </location>
</feature>
<dbReference type="Proteomes" id="UP000305840">
    <property type="component" value="Unassembled WGS sequence"/>
</dbReference>
<evidence type="ECO:0000313" key="4">
    <source>
        <dbReference type="Proteomes" id="UP000239763"/>
    </source>
</evidence>
<name>A0A2J6UI60_9VIBR</name>
<keyword evidence="4" id="KW-1185">Reference proteome</keyword>
<feature type="transmembrane region" description="Helical" evidence="1">
    <location>
        <begin position="6"/>
        <end position="22"/>
    </location>
</feature>
<organism evidence="3 5">
    <name type="scientific">Vibrio lentus</name>
    <dbReference type="NCBI Taxonomy" id="136468"/>
    <lineage>
        <taxon>Bacteria</taxon>
        <taxon>Pseudomonadati</taxon>
        <taxon>Pseudomonadota</taxon>
        <taxon>Gammaproteobacteria</taxon>
        <taxon>Vibrionales</taxon>
        <taxon>Vibrionaceae</taxon>
        <taxon>Vibrio</taxon>
    </lineage>
</organism>
<proteinExistence type="predicted"/>
<sequence>MENAIAQGIGGIAFLVGVMAFWQKDDMRFRYQMMMFCLIMGIHFTLMGATVAAIGVMINALRSYASIKTQSRKVMWFFIGLMWVMTLPNITHFFEFITVLGSSVATWALFTKQGVTLRSFILFNSLCWISHNIWLGSIGGSLVEGAFIATNLFTIYRLHQRSLLIENRT</sequence>
<dbReference type="InterPro" id="IPR019629">
    <property type="entry name" value="Uncharacterised_HI1736/YgjV"/>
</dbReference>
<dbReference type="AlphaFoldDB" id="A0A2J6UI60"/>
<evidence type="ECO:0000313" key="3">
    <source>
        <dbReference type="EMBL" id="TKG12886.1"/>
    </source>
</evidence>
<dbReference type="PIRSF" id="PIRSF011443">
    <property type="entry name" value="YgjV"/>
    <property type="match status" value="1"/>
</dbReference>
<evidence type="ECO:0000256" key="1">
    <source>
        <dbReference type="SAM" id="Phobius"/>
    </source>
</evidence>